<gene>
    <name evidence="1" type="ORF">ebA5941</name>
</gene>
<reference evidence="1 2" key="1">
    <citation type="journal article" date="2005" name="Arch. Microbiol.">
        <title>The genome sequence of an anaerobic aromatic-degrading denitrifying bacterium, strain EbN1.</title>
        <authorList>
            <person name="Rabus R."/>
            <person name="Kube M."/>
            <person name="Heider J."/>
            <person name="Beck A."/>
            <person name="Heitmann K."/>
            <person name="Widdel F."/>
            <person name="Reinhardt R."/>
        </authorList>
    </citation>
    <scope>NUCLEOTIDE SEQUENCE [LARGE SCALE GENOMIC DNA]</scope>
    <source>
        <strain evidence="1 2">EbN1</strain>
    </source>
</reference>
<dbReference type="EMBL" id="CR555306">
    <property type="protein sequence ID" value="CAI09506.1"/>
    <property type="molecule type" value="Genomic_DNA"/>
</dbReference>
<proteinExistence type="predicted"/>
<keyword evidence="2" id="KW-1185">Reference proteome</keyword>
<evidence type="ECO:0000313" key="2">
    <source>
        <dbReference type="Proteomes" id="UP000006552"/>
    </source>
</evidence>
<dbReference type="Proteomes" id="UP000006552">
    <property type="component" value="Chromosome"/>
</dbReference>
<dbReference type="AlphaFoldDB" id="Q5NZK8"/>
<evidence type="ECO:0008006" key="3">
    <source>
        <dbReference type="Google" id="ProtNLM"/>
    </source>
</evidence>
<dbReference type="HOGENOM" id="CLU_2969275_0_0_4"/>
<dbReference type="CAZy" id="GT4">
    <property type="family name" value="Glycosyltransferase Family 4"/>
</dbReference>
<dbReference type="Gene3D" id="3.40.50.2000">
    <property type="entry name" value="Glycogen Phosphorylase B"/>
    <property type="match status" value="1"/>
</dbReference>
<accession>Q5NZK8</accession>
<sequence length="58" mass="6177">MLLPSYREGLPKGLIEAAACALPLITANAPGCTIPPNCANAWGLLRGRRRWRSLTSAS</sequence>
<dbReference type="SUPFAM" id="SSF53756">
    <property type="entry name" value="UDP-Glycosyltransferase/glycogen phosphorylase"/>
    <property type="match status" value="1"/>
</dbReference>
<evidence type="ECO:0000313" key="1">
    <source>
        <dbReference type="EMBL" id="CAI09506.1"/>
    </source>
</evidence>
<organism evidence="1 2">
    <name type="scientific">Aromatoleum aromaticum (strain DSM 19018 / LMG 30748 / EbN1)</name>
    <name type="common">Azoarcus sp. (strain EbN1)</name>
    <dbReference type="NCBI Taxonomy" id="76114"/>
    <lineage>
        <taxon>Bacteria</taxon>
        <taxon>Pseudomonadati</taxon>
        <taxon>Pseudomonadota</taxon>
        <taxon>Betaproteobacteria</taxon>
        <taxon>Rhodocyclales</taxon>
        <taxon>Rhodocyclaceae</taxon>
        <taxon>Aromatoleum</taxon>
    </lineage>
</organism>
<protein>
    <recommendedName>
        <fullName evidence="3">Glycosyl transferase family 1 domain-containing protein</fullName>
    </recommendedName>
</protein>
<dbReference type="KEGG" id="eba:ebA5941"/>
<name>Q5NZK8_AROAE</name>
<dbReference type="STRING" id="76114.ebA5941"/>